<dbReference type="PANTHER" id="PTHR34203:SF15">
    <property type="entry name" value="SLL1173 PROTEIN"/>
    <property type="match status" value="1"/>
</dbReference>
<dbReference type="InterPro" id="IPR029063">
    <property type="entry name" value="SAM-dependent_MTases_sf"/>
</dbReference>
<evidence type="ECO:0000259" key="2">
    <source>
        <dbReference type="Pfam" id="PF05050"/>
    </source>
</evidence>
<dbReference type="Proteomes" id="UP001258945">
    <property type="component" value="Unassembled WGS sequence"/>
</dbReference>
<dbReference type="InterPro" id="IPR006342">
    <property type="entry name" value="FkbM_mtfrase"/>
</dbReference>
<dbReference type="NCBIfam" id="TIGR01444">
    <property type="entry name" value="fkbM_fam"/>
    <property type="match status" value="1"/>
</dbReference>
<dbReference type="GO" id="GO:0008168">
    <property type="term" value="F:methyltransferase activity"/>
    <property type="evidence" value="ECO:0007669"/>
    <property type="project" value="UniProtKB-KW"/>
</dbReference>
<feature type="region of interest" description="Disordered" evidence="1">
    <location>
        <begin position="1"/>
        <end position="41"/>
    </location>
</feature>
<organism evidence="3 4">
    <name type="scientific">Roseomonas gilardii</name>
    <dbReference type="NCBI Taxonomy" id="257708"/>
    <lineage>
        <taxon>Bacteria</taxon>
        <taxon>Pseudomonadati</taxon>
        <taxon>Pseudomonadota</taxon>
        <taxon>Alphaproteobacteria</taxon>
        <taxon>Acetobacterales</taxon>
        <taxon>Roseomonadaceae</taxon>
        <taxon>Roseomonas</taxon>
    </lineage>
</organism>
<dbReference type="RefSeq" id="WP_314282205.1">
    <property type="nucleotide sequence ID" value="NZ_JAVVDO010000016.1"/>
</dbReference>
<evidence type="ECO:0000313" key="3">
    <source>
        <dbReference type="EMBL" id="MDT8331618.1"/>
    </source>
</evidence>
<sequence length="342" mass="36843">MNSIPTLPSSTVGRAQRPSPEPLEAPLAIPGAGRASGGGPSSWPGLRRLRVPVRLLRFILRHPLAGRHPAASLLRLLRWQIGGRLTGMPAVMPFVGPTRLLLQRGHSSATANLYAGLSDFAEMGFLLHLLRPGDLFADIGANIGAYTVLAAGVVGAEVLAFEPSPTTLPHLRDNLRLNELEGRVTLLPLALGERPGTLRLSARRGAANRVLLEREAEDAVHISVSTLDEILPHRTPLLLKLDVEGYEARVLAGATRLLARPGLQAVLVETMAHAERYGDSTGRIDTLLRGQGFAPFDYDPRRRALTPRDAPGDPNTLYLRQVNMVAARLATAPAVPVLGERF</sequence>
<feature type="compositionally biased region" description="Polar residues" evidence="1">
    <location>
        <begin position="1"/>
        <end position="13"/>
    </location>
</feature>
<protein>
    <submittedName>
        <fullName evidence="3">FkbM family methyltransferase</fullName>
    </submittedName>
</protein>
<accession>A0ABU3MF72</accession>
<keyword evidence="3" id="KW-0808">Transferase</keyword>
<dbReference type="GO" id="GO:0032259">
    <property type="term" value="P:methylation"/>
    <property type="evidence" value="ECO:0007669"/>
    <property type="project" value="UniProtKB-KW"/>
</dbReference>
<dbReference type="InterPro" id="IPR052514">
    <property type="entry name" value="SAM-dependent_MTase"/>
</dbReference>
<gene>
    <name evidence="3" type="ORF">RQ831_11180</name>
</gene>
<dbReference type="EMBL" id="JAVVDO010000016">
    <property type="protein sequence ID" value="MDT8331618.1"/>
    <property type="molecule type" value="Genomic_DNA"/>
</dbReference>
<dbReference type="Gene3D" id="3.40.50.150">
    <property type="entry name" value="Vaccinia Virus protein VP39"/>
    <property type="match status" value="1"/>
</dbReference>
<name>A0ABU3MF72_9PROT</name>
<comment type="caution">
    <text evidence="3">The sequence shown here is derived from an EMBL/GenBank/DDBJ whole genome shotgun (WGS) entry which is preliminary data.</text>
</comment>
<evidence type="ECO:0000256" key="1">
    <source>
        <dbReference type="SAM" id="MobiDB-lite"/>
    </source>
</evidence>
<reference evidence="3 4" key="1">
    <citation type="journal article" date="2019" name="Microb. Pathog.">
        <title>Comparison of VITEK 2, MALDI-TOF MS, 16S rRNA gene sequencing, and whole-genome sequencing for identification of Roseomonas mucosa.</title>
        <authorList>
            <person name="Rudolph W.W."/>
            <person name="Gunzer F."/>
            <person name="Trauth M."/>
            <person name="Bunk B."/>
            <person name="Bigge R."/>
            <person name="Schrottner P."/>
        </authorList>
    </citation>
    <scope>NUCLEOTIDE SEQUENCE [LARGE SCALE GENOMIC DNA]</scope>
    <source>
        <strain evidence="3 4">DSM 103800</strain>
    </source>
</reference>
<dbReference type="Pfam" id="PF05050">
    <property type="entry name" value="Methyltransf_21"/>
    <property type="match status" value="1"/>
</dbReference>
<keyword evidence="4" id="KW-1185">Reference proteome</keyword>
<keyword evidence="3" id="KW-0489">Methyltransferase</keyword>
<dbReference type="SUPFAM" id="SSF53335">
    <property type="entry name" value="S-adenosyl-L-methionine-dependent methyltransferases"/>
    <property type="match status" value="1"/>
</dbReference>
<dbReference type="PANTHER" id="PTHR34203">
    <property type="entry name" value="METHYLTRANSFERASE, FKBM FAMILY PROTEIN"/>
    <property type="match status" value="1"/>
</dbReference>
<proteinExistence type="predicted"/>
<feature type="domain" description="Methyltransferase FkbM" evidence="2">
    <location>
        <begin position="138"/>
        <end position="293"/>
    </location>
</feature>
<evidence type="ECO:0000313" key="4">
    <source>
        <dbReference type="Proteomes" id="UP001258945"/>
    </source>
</evidence>